<gene>
    <name evidence="2" type="ORF">HanXRQr2_Chr15g0715791</name>
</gene>
<protein>
    <submittedName>
        <fullName evidence="2">Uncharacterized protein</fullName>
    </submittedName>
</protein>
<dbReference type="PANTHER" id="PTHR31876">
    <property type="entry name" value="COV-LIKE PROTEIN 1"/>
    <property type="match status" value="1"/>
</dbReference>
<dbReference type="AlphaFoldDB" id="A0A9K3E3W9"/>
<reference evidence="2" key="2">
    <citation type="submission" date="2020-06" db="EMBL/GenBank/DDBJ databases">
        <title>Helianthus annuus Genome sequencing and assembly Release 2.</title>
        <authorList>
            <person name="Gouzy J."/>
            <person name="Langlade N."/>
            <person name="Munos S."/>
        </authorList>
    </citation>
    <scope>NUCLEOTIDE SEQUENCE</scope>
    <source>
        <tissue evidence="2">Leaves</tissue>
    </source>
</reference>
<feature type="transmembrane region" description="Helical" evidence="1">
    <location>
        <begin position="39"/>
        <end position="72"/>
    </location>
</feature>
<organism evidence="2 3">
    <name type="scientific">Helianthus annuus</name>
    <name type="common">Common sunflower</name>
    <dbReference type="NCBI Taxonomy" id="4232"/>
    <lineage>
        <taxon>Eukaryota</taxon>
        <taxon>Viridiplantae</taxon>
        <taxon>Streptophyta</taxon>
        <taxon>Embryophyta</taxon>
        <taxon>Tracheophyta</taxon>
        <taxon>Spermatophyta</taxon>
        <taxon>Magnoliopsida</taxon>
        <taxon>eudicotyledons</taxon>
        <taxon>Gunneridae</taxon>
        <taxon>Pentapetalae</taxon>
        <taxon>asterids</taxon>
        <taxon>campanulids</taxon>
        <taxon>Asterales</taxon>
        <taxon>Asteraceae</taxon>
        <taxon>Asteroideae</taxon>
        <taxon>Heliantheae alliance</taxon>
        <taxon>Heliantheae</taxon>
        <taxon>Helianthus</taxon>
    </lineage>
</organism>
<proteinExistence type="predicted"/>
<reference evidence="2" key="1">
    <citation type="journal article" date="2017" name="Nature">
        <title>The sunflower genome provides insights into oil metabolism, flowering and Asterid evolution.</title>
        <authorList>
            <person name="Badouin H."/>
            <person name="Gouzy J."/>
            <person name="Grassa C.J."/>
            <person name="Murat F."/>
            <person name="Staton S.E."/>
            <person name="Cottret L."/>
            <person name="Lelandais-Briere C."/>
            <person name="Owens G.L."/>
            <person name="Carrere S."/>
            <person name="Mayjonade B."/>
            <person name="Legrand L."/>
            <person name="Gill N."/>
            <person name="Kane N.C."/>
            <person name="Bowers J.E."/>
            <person name="Hubner S."/>
            <person name="Bellec A."/>
            <person name="Berard A."/>
            <person name="Berges H."/>
            <person name="Blanchet N."/>
            <person name="Boniface M.C."/>
            <person name="Brunel D."/>
            <person name="Catrice O."/>
            <person name="Chaidir N."/>
            <person name="Claudel C."/>
            <person name="Donnadieu C."/>
            <person name="Faraut T."/>
            <person name="Fievet G."/>
            <person name="Helmstetter N."/>
            <person name="King M."/>
            <person name="Knapp S.J."/>
            <person name="Lai Z."/>
            <person name="Le Paslier M.C."/>
            <person name="Lippi Y."/>
            <person name="Lorenzon L."/>
            <person name="Mandel J.R."/>
            <person name="Marage G."/>
            <person name="Marchand G."/>
            <person name="Marquand E."/>
            <person name="Bret-Mestries E."/>
            <person name="Morien E."/>
            <person name="Nambeesan S."/>
            <person name="Nguyen T."/>
            <person name="Pegot-Espagnet P."/>
            <person name="Pouilly N."/>
            <person name="Raftis F."/>
            <person name="Sallet E."/>
            <person name="Schiex T."/>
            <person name="Thomas J."/>
            <person name="Vandecasteele C."/>
            <person name="Vares D."/>
            <person name="Vear F."/>
            <person name="Vautrin S."/>
            <person name="Crespi M."/>
            <person name="Mangin B."/>
            <person name="Burke J.M."/>
            <person name="Salse J."/>
            <person name="Munos S."/>
            <person name="Vincourt P."/>
            <person name="Rieseberg L.H."/>
            <person name="Langlade N.B."/>
        </authorList>
    </citation>
    <scope>NUCLEOTIDE SEQUENCE</scope>
    <source>
        <tissue evidence="2">Leaves</tissue>
    </source>
</reference>
<evidence type="ECO:0000313" key="3">
    <source>
        <dbReference type="Proteomes" id="UP000215914"/>
    </source>
</evidence>
<sequence length="73" mass="8341">MTWCIILLPIAITFYITWFINFVNRIFSPICAQLGIDIFGLGFITSIMFIFLVGVFMSSWLGASVLSLGAWWR</sequence>
<keyword evidence="3" id="KW-1185">Reference proteome</keyword>
<keyword evidence="1" id="KW-1133">Transmembrane helix</keyword>
<evidence type="ECO:0000256" key="1">
    <source>
        <dbReference type="SAM" id="Phobius"/>
    </source>
</evidence>
<keyword evidence="1" id="KW-0812">Transmembrane</keyword>
<dbReference type="Gramene" id="mRNA:HanXRQr2_Chr15g0715791">
    <property type="protein sequence ID" value="CDS:HanXRQr2_Chr15g0715791.1"/>
    <property type="gene ID" value="HanXRQr2_Chr15g0715791"/>
</dbReference>
<dbReference type="PANTHER" id="PTHR31876:SF15">
    <property type="entry name" value="COV-LIKE PROTEIN 1"/>
    <property type="match status" value="1"/>
</dbReference>
<evidence type="ECO:0000313" key="2">
    <source>
        <dbReference type="EMBL" id="KAF5766475.1"/>
    </source>
</evidence>
<dbReference type="Proteomes" id="UP000215914">
    <property type="component" value="Unassembled WGS sequence"/>
</dbReference>
<dbReference type="InterPro" id="IPR007462">
    <property type="entry name" value="COV1-like"/>
</dbReference>
<accession>A0A9K3E3W9</accession>
<comment type="caution">
    <text evidence="2">The sequence shown here is derived from an EMBL/GenBank/DDBJ whole genome shotgun (WGS) entry which is preliminary data.</text>
</comment>
<keyword evidence="1" id="KW-0472">Membrane</keyword>
<feature type="transmembrane region" description="Helical" evidence="1">
    <location>
        <begin position="6"/>
        <end position="27"/>
    </location>
</feature>
<dbReference type="EMBL" id="MNCJ02000330">
    <property type="protein sequence ID" value="KAF5766475.1"/>
    <property type="molecule type" value="Genomic_DNA"/>
</dbReference>
<name>A0A9K3E3W9_HELAN</name>